<dbReference type="GO" id="GO:0008270">
    <property type="term" value="F:zinc ion binding"/>
    <property type="evidence" value="ECO:0007669"/>
    <property type="project" value="UniProtKB-KW"/>
</dbReference>
<dbReference type="GO" id="GO:0005634">
    <property type="term" value="C:nucleus"/>
    <property type="evidence" value="ECO:0007669"/>
    <property type="project" value="UniProtKB-SubCell"/>
</dbReference>
<dbReference type="CDD" id="cd07765">
    <property type="entry name" value="KRAB_A-box"/>
    <property type="match status" value="1"/>
</dbReference>
<dbReference type="InterPro" id="IPR036051">
    <property type="entry name" value="KRAB_dom_sf"/>
</dbReference>
<evidence type="ECO:0000256" key="1">
    <source>
        <dbReference type="ARBA" id="ARBA00004123"/>
    </source>
</evidence>
<dbReference type="InterPro" id="IPR001909">
    <property type="entry name" value="KRAB"/>
</dbReference>
<comment type="subcellular location">
    <subcellularLocation>
        <location evidence="1">Nucleus</location>
    </subcellularLocation>
</comment>
<feature type="domain" description="C2H2-type" evidence="11">
    <location>
        <begin position="167"/>
        <end position="194"/>
    </location>
</feature>
<dbReference type="GO" id="GO:0000981">
    <property type="term" value="F:DNA-binding transcription factor activity, RNA polymerase II-specific"/>
    <property type="evidence" value="ECO:0007669"/>
    <property type="project" value="TreeGrafter"/>
</dbReference>
<dbReference type="Pfam" id="PF00096">
    <property type="entry name" value="zf-C2H2"/>
    <property type="match status" value="8"/>
</dbReference>
<dbReference type="AlphaFoldDB" id="A0A3Q0FXU9"/>
<keyword evidence="5" id="KW-0862">Zinc</keyword>
<dbReference type="SUPFAM" id="SSF57667">
    <property type="entry name" value="beta-beta-alpha zinc fingers"/>
    <property type="match status" value="5"/>
</dbReference>
<evidence type="ECO:0000256" key="10">
    <source>
        <dbReference type="SAM" id="MobiDB-lite"/>
    </source>
</evidence>
<dbReference type="InterPro" id="IPR013087">
    <property type="entry name" value="Znf_C2H2_type"/>
</dbReference>
<dbReference type="PANTHER" id="PTHR24394:SF48">
    <property type="entry name" value="ZINC FINGER PROTEIN 771"/>
    <property type="match status" value="1"/>
</dbReference>
<feature type="domain" description="C2H2-type" evidence="11">
    <location>
        <begin position="278"/>
        <end position="305"/>
    </location>
</feature>
<dbReference type="FunFam" id="3.30.160.60:FF:000295">
    <property type="entry name" value="zinc finger protein 19"/>
    <property type="match status" value="1"/>
</dbReference>
<reference evidence="14" key="1">
    <citation type="submission" date="2025-08" db="UniProtKB">
        <authorList>
            <consortium name="RefSeq"/>
        </authorList>
    </citation>
    <scope>IDENTIFICATION</scope>
</reference>
<dbReference type="FunFam" id="3.30.160.60:FF:000512">
    <property type="entry name" value="zinc finger protein 197 isoform X1"/>
    <property type="match status" value="1"/>
</dbReference>
<feature type="domain" description="C2H2-type" evidence="11">
    <location>
        <begin position="511"/>
        <end position="534"/>
    </location>
</feature>
<accession>A0A3Q0FXU9</accession>
<keyword evidence="6" id="KW-0805">Transcription regulation</keyword>
<dbReference type="FunFam" id="3.30.160.60:FF:000100">
    <property type="entry name" value="Zinc finger 45-like"/>
    <property type="match status" value="2"/>
</dbReference>
<dbReference type="Gene3D" id="3.30.160.60">
    <property type="entry name" value="Classic Zinc Finger"/>
    <property type="match status" value="10"/>
</dbReference>
<evidence type="ECO:0000256" key="6">
    <source>
        <dbReference type="ARBA" id="ARBA00023015"/>
    </source>
</evidence>
<name>A0A3Q0FXU9_ALLSI</name>
<gene>
    <name evidence="14" type="primary">LOC102383673</name>
</gene>
<dbReference type="FunFam" id="3.30.160.60:FF:000710">
    <property type="entry name" value="Zinc finger protein 768"/>
    <property type="match status" value="1"/>
</dbReference>
<dbReference type="RefSeq" id="XP_025050593.1">
    <property type="nucleotide sequence ID" value="XM_025194808.1"/>
</dbReference>
<dbReference type="Pfam" id="PF01352">
    <property type="entry name" value="KRAB"/>
    <property type="match status" value="1"/>
</dbReference>
<feature type="domain" description="C2H2-type" evidence="11">
    <location>
        <begin position="334"/>
        <end position="361"/>
    </location>
</feature>
<protein>
    <submittedName>
        <fullName evidence="14">Zinc finger protein 771-like</fullName>
    </submittedName>
</protein>
<dbReference type="InterPro" id="IPR036236">
    <property type="entry name" value="Znf_C2H2_sf"/>
</dbReference>
<dbReference type="Proteomes" id="UP000189705">
    <property type="component" value="Unplaced"/>
</dbReference>
<dbReference type="SMART" id="SM00355">
    <property type="entry name" value="ZnF_C2H2"/>
    <property type="match status" value="10"/>
</dbReference>
<evidence type="ECO:0000259" key="11">
    <source>
        <dbReference type="PROSITE" id="PS50157"/>
    </source>
</evidence>
<feature type="domain" description="C2H2-type" evidence="11">
    <location>
        <begin position="440"/>
        <end position="467"/>
    </location>
</feature>
<evidence type="ECO:0000259" key="12">
    <source>
        <dbReference type="PROSITE" id="PS50805"/>
    </source>
</evidence>
<evidence type="ECO:0000256" key="9">
    <source>
        <dbReference type="PROSITE-ProRule" id="PRU00042"/>
    </source>
</evidence>
<dbReference type="FunFam" id="3.30.160.60:FF:002343">
    <property type="entry name" value="Zinc finger protein 33A"/>
    <property type="match status" value="5"/>
</dbReference>
<keyword evidence="13" id="KW-1185">Reference proteome</keyword>
<dbReference type="PROSITE" id="PS50157">
    <property type="entry name" value="ZINC_FINGER_C2H2_2"/>
    <property type="match status" value="10"/>
</dbReference>
<dbReference type="Gene3D" id="6.10.140.140">
    <property type="match status" value="1"/>
</dbReference>
<keyword evidence="4 9" id="KW-0863">Zinc-finger</keyword>
<evidence type="ECO:0000256" key="2">
    <source>
        <dbReference type="ARBA" id="ARBA00022723"/>
    </source>
</evidence>
<feature type="compositionally biased region" description="Basic and acidic residues" evidence="10">
    <location>
        <begin position="88"/>
        <end position="106"/>
    </location>
</feature>
<sequence>MPGQLPPWWKVPVTFEDVAVYFSPEEWAELAGWQQELYRDVMMENYELVASLGWPSVKPEIICKIEQEEEPCVRDPADPSVPGKPRHSWSDDVFQVKKEEEERAETQESPAALSGKSEGCVDSQGTKTQGSAAQSKTLDKPRSQGGSAPSQPSATPHPRVSLKKKPPTCPECDKSFKSNTALTIHERSHTGERPYKCPTCAKGFPSKGDLKRHQKTHMGRKDTAPGSGRSQPQKLQMRPLRSPPAPKRPHLCAQCGKGFNKSRDLRKHQRTHTPARPFACPDCGSTFRLKQILVSHQKVHRGEKPFPCPACGKHFGQKHHLLSHQRVHTGEKPFPCPACGQRFSQKHHLVSHQRIHTGERPYPCAHCGKSFKDKKTLVIHQRVHTGERPYRCGECGKTCSQKQHLKSHQRVHRGTRLLGGDEMGAAAPCAQRTRAEEKPFQCVVCEKRFRDERIMLAHQRTHADQVAGQAPRLAAHPSPTADQPHSASGGAASQKPDLAALPGSQGGRRPFACPECKKRFTQNKYLQLHQRSHT</sequence>
<feature type="region of interest" description="Disordered" evidence="10">
    <location>
        <begin position="460"/>
        <end position="513"/>
    </location>
</feature>
<evidence type="ECO:0000256" key="3">
    <source>
        <dbReference type="ARBA" id="ARBA00022737"/>
    </source>
</evidence>
<evidence type="ECO:0000256" key="7">
    <source>
        <dbReference type="ARBA" id="ARBA00023163"/>
    </source>
</evidence>
<feature type="compositionally biased region" description="Polar residues" evidence="10">
    <location>
        <begin position="144"/>
        <end position="154"/>
    </location>
</feature>
<feature type="domain" description="C2H2-type" evidence="11">
    <location>
        <begin position="362"/>
        <end position="389"/>
    </location>
</feature>
<keyword evidence="8" id="KW-0539">Nucleus</keyword>
<dbReference type="PANTHER" id="PTHR24394">
    <property type="entry name" value="ZINC FINGER PROTEIN"/>
    <property type="match status" value="1"/>
</dbReference>
<dbReference type="KEGG" id="asn:102383673"/>
<feature type="domain" description="KRAB" evidence="12">
    <location>
        <begin position="13"/>
        <end position="84"/>
    </location>
</feature>
<evidence type="ECO:0000256" key="5">
    <source>
        <dbReference type="ARBA" id="ARBA00022833"/>
    </source>
</evidence>
<dbReference type="PROSITE" id="PS00028">
    <property type="entry name" value="ZINC_FINGER_C2H2_1"/>
    <property type="match status" value="10"/>
</dbReference>
<evidence type="ECO:0000256" key="4">
    <source>
        <dbReference type="ARBA" id="ARBA00022771"/>
    </source>
</evidence>
<evidence type="ECO:0000313" key="13">
    <source>
        <dbReference type="Proteomes" id="UP000189705"/>
    </source>
</evidence>
<keyword evidence="3" id="KW-0677">Repeat</keyword>
<dbReference type="SUPFAM" id="SSF109640">
    <property type="entry name" value="KRAB domain (Kruppel-associated box)"/>
    <property type="match status" value="1"/>
</dbReference>
<evidence type="ECO:0000256" key="8">
    <source>
        <dbReference type="ARBA" id="ARBA00023242"/>
    </source>
</evidence>
<evidence type="ECO:0000313" key="14">
    <source>
        <dbReference type="RefSeq" id="XP_025050593.1"/>
    </source>
</evidence>
<proteinExistence type="predicted"/>
<feature type="domain" description="C2H2-type" evidence="11">
    <location>
        <begin position="390"/>
        <end position="417"/>
    </location>
</feature>
<dbReference type="SMART" id="SM00349">
    <property type="entry name" value="KRAB"/>
    <property type="match status" value="1"/>
</dbReference>
<dbReference type="InParanoid" id="A0A3Q0FXU9"/>
<feature type="domain" description="C2H2-type" evidence="11">
    <location>
        <begin position="195"/>
        <end position="222"/>
    </location>
</feature>
<keyword evidence="7" id="KW-0804">Transcription</keyword>
<feature type="region of interest" description="Disordered" evidence="10">
    <location>
        <begin position="70"/>
        <end position="253"/>
    </location>
</feature>
<feature type="compositionally biased region" description="Basic and acidic residues" evidence="10">
    <location>
        <begin position="184"/>
        <end position="195"/>
    </location>
</feature>
<keyword evidence="2" id="KW-0479">Metal-binding</keyword>
<dbReference type="PROSITE" id="PS50805">
    <property type="entry name" value="KRAB"/>
    <property type="match status" value="1"/>
</dbReference>
<feature type="compositionally biased region" description="Polar residues" evidence="10">
    <location>
        <begin position="123"/>
        <end position="136"/>
    </location>
</feature>
<dbReference type="GeneID" id="102383673"/>
<feature type="domain" description="C2H2-type" evidence="11">
    <location>
        <begin position="306"/>
        <end position="333"/>
    </location>
</feature>
<organism evidence="13 14">
    <name type="scientific">Alligator sinensis</name>
    <name type="common">Chinese alligator</name>
    <dbReference type="NCBI Taxonomy" id="38654"/>
    <lineage>
        <taxon>Eukaryota</taxon>
        <taxon>Metazoa</taxon>
        <taxon>Chordata</taxon>
        <taxon>Craniata</taxon>
        <taxon>Vertebrata</taxon>
        <taxon>Euteleostomi</taxon>
        <taxon>Archelosauria</taxon>
        <taxon>Archosauria</taxon>
        <taxon>Crocodylia</taxon>
        <taxon>Alligatoridae</taxon>
        <taxon>Alligatorinae</taxon>
        <taxon>Alligator</taxon>
    </lineage>
</organism>
<feature type="domain" description="C2H2-type" evidence="11">
    <location>
        <begin position="250"/>
        <end position="277"/>
    </location>
</feature>